<dbReference type="Gene3D" id="3.30.70.100">
    <property type="match status" value="1"/>
</dbReference>
<dbReference type="PROSITE" id="PS51160">
    <property type="entry name" value="ACYLPHOSPHATASE_3"/>
    <property type="match status" value="1"/>
</dbReference>
<comment type="caution">
    <text evidence="1">Lacks conserved residue(s) required for the propagation of feature annotation.</text>
</comment>
<evidence type="ECO:0000313" key="5">
    <source>
        <dbReference type="Proteomes" id="UP000001070"/>
    </source>
</evidence>
<evidence type="ECO:0000259" key="3">
    <source>
        <dbReference type="PROSITE" id="PS51160"/>
    </source>
</evidence>
<feature type="domain" description="Acylphosphatase-like" evidence="3">
    <location>
        <begin position="13"/>
        <end position="103"/>
    </location>
</feature>
<proteinExistence type="inferred from homology"/>
<gene>
    <name evidence="4" type="primary">Dgri\GH17714</name>
    <name evidence="4" type="ORF">Dgri_GH17714</name>
</gene>
<dbReference type="FunCoup" id="B4JWQ4">
    <property type="interactions" value="48"/>
</dbReference>
<name>B4JWQ4_DROGR</name>
<reference evidence="4 5" key="1">
    <citation type="journal article" date="2007" name="Nature">
        <title>Evolution of genes and genomes on the Drosophila phylogeny.</title>
        <authorList>
            <consortium name="Drosophila 12 Genomes Consortium"/>
            <person name="Clark A.G."/>
            <person name="Eisen M.B."/>
            <person name="Smith D.R."/>
            <person name="Bergman C.M."/>
            <person name="Oliver B."/>
            <person name="Markow T.A."/>
            <person name="Kaufman T.C."/>
            <person name="Kellis M."/>
            <person name="Gelbart W."/>
            <person name="Iyer V.N."/>
            <person name="Pollard D.A."/>
            <person name="Sackton T.B."/>
            <person name="Larracuente A.M."/>
            <person name="Singh N.D."/>
            <person name="Abad J.P."/>
            <person name="Abt D.N."/>
            <person name="Adryan B."/>
            <person name="Aguade M."/>
            <person name="Akashi H."/>
            <person name="Anderson W.W."/>
            <person name="Aquadro C.F."/>
            <person name="Ardell D.H."/>
            <person name="Arguello R."/>
            <person name="Artieri C.G."/>
            <person name="Barbash D.A."/>
            <person name="Barker D."/>
            <person name="Barsanti P."/>
            <person name="Batterham P."/>
            <person name="Batzoglou S."/>
            <person name="Begun D."/>
            <person name="Bhutkar A."/>
            <person name="Blanco E."/>
            <person name="Bosak S.A."/>
            <person name="Bradley R.K."/>
            <person name="Brand A.D."/>
            <person name="Brent M.R."/>
            <person name="Brooks A.N."/>
            <person name="Brown R.H."/>
            <person name="Butlin R.K."/>
            <person name="Caggese C."/>
            <person name="Calvi B.R."/>
            <person name="Bernardo de Carvalho A."/>
            <person name="Caspi A."/>
            <person name="Castrezana S."/>
            <person name="Celniker S.E."/>
            <person name="Chang J.L."/>
            <person name="Chapple C."/>
            <person name="Chatterji S."/>
            <person name="Chinwalla A."/>
            <person name="Civetta A."/>
            <person name="Clifton S.W."/>
            <person name="Comeron J.M."/>
            <person name="Costello J.C."/>
            <person name="Coyne J.A."/>
            <person name="Daub J."/>
            <person name="David R.G."/>
            <person name="Delcher A.L."/>
            <person name="Delehaunty K."/>
            <person name="Do C.B."/>
            <person name="Ebling H."/>
            <person name="Edwards K."/>
            <person name="Eickbush T."/>
            <person name="Evans J.D."/>
            <person name="Filipski A."/>
            <person name="Findeiss S."/>
            <person name="Freyhult E."/>
            <person name="Fulton L."/>
            <person name="Fulton R."/>
            <person name="Garcia A.C."/>
            <person name="Gardiner A."/>
            <person name="Garfield D.A."/>
            <person name="Garvin B.E."/>
            <person name="Gibson G."/>
            <person name="Gilbert D."/>
            <person name="Gnerre S."/>
            <person name="Godfrey J."/>
            <person name="Good R."/>
            <person name="Gotea V."/>
            <person name="Gravely B."/>
            <person name="Greenberg A.J."/>
            <person name="Griffiths-Jones S."/>
            <person name="Gross S."/>
            <person name="Guigo R."/>
            <person name="Gustafson E.A."/>
            <person name="Haerty W."/>
            <person name="Hahn M.W."/>
            <person name="Halligan D.L."/>
            <person name="Halpern A.L."/>
            <person name="Halter G.M."/>
            <person name="Han M.V."/>
            <person name="Heger A."/>
            <person name="Hillier L."/>
            <person name="Hinrichs A.S."/>
            <person name="Holmes I."/>
            <person name="Hoskins R.A."/>
            <person name="Hubisz M.J."/>
            <person name="Hultmark D."/>
            <person name="Huntley M.A."/>
            <person name="Jaffe D.B."/>
            <person name="Jagadeeshan S."/>
            <person name="Jeck W.R."/>
            <person name="Johnson J."/>
            <person name="Jones C.D."/>
            <person name="Jordan W.C."/>
            <person name="Karpen G.H."/>
            <person name="Kataoka E."/>
            <person name="Keightley P.D."/>
            <person name="Kheradpour P."/>
            <person name="Kirkness E.F."/>
            <person name="Koerich L.B."/>
            <person name="Kristiansen K."/>
            <person name="Kudrna D."/>
            <person name="Kulathinal R.J."/>
            <person name="Kumar S."/>
            <person name="Kwok R."/>
            <person name="Lander E."/>
            <person name="Langley C.H."/>
            <person name="Lapoint R."/>
            <person name="Lazzaro B.P."/>
            <person name="Lee S.J."/>
            <person name="Levesque L."/>
            <person name="Li R."/>
            <person name="Lin C.F."/>
            <person name="Lin M.F."/>
            <person name="Lindblad-Toh K."/>
            <person name="Llopart A."/>
            <person name="Long M."/>
            <person name="Low L."/>
            <person name="Lozovsky E."/>
            <person name="Lu J."/>
            <person name="Luo M."/>
            <person name="Machado C.A."/>
            <person name="Makalowski W."/>
            <person name="Marzo M."/>
            <person name="Matsuda M."/>
            <person name="Matzkin L."/>
            <person name="McAllister B."/>
            <person name="McBride C.S."/>
            <person name="McKernan B."/>
            <person name="McKernan K."/>
            <person name="Mendez-Lago M."/>
            <person name="Minx P."/>
            <person name="Mollenhauer M.U."/>
            <person name="Montooth K."/>
            <person name="Mount S.M."/>
            <person name="Mu X."/>
            <person name="Myers E."/>
            <person name="Negre B."/>
            <person name="Newfeld S."/>
            <person name="Nielsen R."/>
            <person name="Noor M.A."/>
            <person name="O'Grady P."/>
            <person name="Pachter L."/>
            <person name="Papaceit M."/>
            <person name="Parisi M.J."/>
            <person name="Parisi M."/>
            <person name="Parts L."/>
            <person name="Pedersen J.S."/>
            <person name="Pesole G."/>
            <person name="Phillippy A.M."/>
            <person name="Ponting C.P."/>
            <person name="Pop M."/>
            <person name="Porcelli D."/>
            <person name="Powell J.R."/>
            <person name="Prohaska S."/>
            <person name="Pruitt K."/>
            <person name="Puig M."/>
            <person name="Quesneville H."/>
            <person name="Ram K.R."/>
            <person name="Rand D."/>
            <person name="Rasmussen M.D."/>
            <person name="Reed L.K."/>
            <person name="Reenan R."/>
            <person name="Reily A."/>
            <person name="Remington K.A."/>
            <person name="Rieger T.T."/>
            <person name="Ritchie M.G."/>
            <person name="Robin C."/>
            <person name="Rogers Y.H."/>
            <person name="Rohde C."/>
            <person name="Rozas J."/>
            <person name="Rubenfield M.J."/>
            <person name="Ruiz A."/>
            <person name="Russo S."/>
            <person name="Salzberg S.L."/>
            <person name="Sanchez-Gracia A."/>
            <person name="Saranga D.J."/>
            <person name="Sato H."/>
            <person name="Schaeffer S.W."/>
            <person name="Schatz M.C."/>
            <person name="Schlenke T."/>
            <person name="Schwartz R."/>
            <person name="Segarra C."/>
            <person name="Singh R.S."/>
            <person name="Sirot L."/>
            <person name="Sirota M."/>
            <person name="Sisneros N.B."/>
            <person name="Smith C.D."/>
            <person name="Smith T.F."/>
            <person name="Spieth J."/>
            <person name="Stage D.E."/>
            <person name="Stark A."/>
            <person name="Stephan W."/>
            <person name="Strausberg R.L."/>
            <person name="Strempel S."/>
            <person name="Sturgill D."/>
            <person name="Sutton G."/>
            <person name="Sutton G.G."/>
            <person name="Tao W."/>
            <person name="Teichmann S."/>
            <person name="Tobari Y.N."/>
            <person name="Tomimura Y."/>
            <person name="Tsolas J.M."/>
            <person name="Valente V.L."/>
            <person name="Venter E."/>
            <person name="Venter J.C."/>
            <person name="Vicario S."/>
            <person name="Vieira F.G."/>
            <person name="Vilella A.J."/>
            <person name="Villasante A."/>
            <person name="Walenz B."/>
            <person name="Wang J."/>
            <person name="Wasserman M."/>
            <person name="Watts T."/>
            <person name="Wilson D."/>
            <person name="Wilson R.K."/>
            <person name="Wing R.A."/>
            <person name="Wolfner M.F."/>
            <person name="Wong A."/>
            <person name="Wong G.K."/>
            <person name="Wu C.I."/>
            <person name="Wu G."/>
            <person name="Yamamoto D."/>
            <person name="Yang H.P."/>
            <person name="Yang S.P."/>
            <person name="Yorke J.A."/>
            <person name="Yoshida K."/>
            <person name="Zdobnov E."/>
            <person name="Zhang P."/>
            <person name="Zhang Y."/>
            <person name="Zimin A.V."/>
            <person name="Baldwin J."/>
            <person name="Abdouelleil A."/>
            <person name="Abdulkadir J."/>
            <person name="Abebe A."/>
            <person name="Abera B."/>
            <person name="Abreu J."/>
            <person name="Acer S.C."/>
            <person name="Aftuck L."/>
            <person name="Alexander A."/>
            <person name="An P."/>
            <person name="Anderson E."/>
            <person name="Anderson S."/>
            <person name="Arachi H."/>
            <person name="Azer M."/>
            <person name="Bachantsang P."/>
            <person name="Barry A."/>
            <person name="Bayul T."/>
            <person name="Berlin A."/>
            <person name="Bessette D."/>
            <person name="Bloom T."/>
            <person name="Blye J."/>
            <person name="Boguslavskiy L."/>
            <person name="Bonnet C."/>
            <person name="Boukhgalter B."/>
            <person name="Bourzgui I."/>
            <person name="Brown A."/>
            <person name="Cahill P."/>
            <person name="Channer S."/>
            <person name="Cheshatsang Y."/>
            <person name="Chuda L."/>
            <person name="Citroen M."/>
            <person name="Collymore A."/>
            <person name="Cooke P."/>
            <person name="Costello M."/>
            <person name="D'Aco K."/>
            <person name="Daza R."/>
            <person name="De Haan G."/>
            <person name="DeGray S."/>
            <person name="DeMaso C."/>
            <person name="Dhargay N."/>
            <person name="Dooley K."/>
            <person name="Dooley E."/>
            <person name="Doricent M."/>
            <person name="Dorje P."/>
            <person name="Dorjee K."/>
            <person name="Dupes A."/>
            <person name="Elong R."/>
            <person name="Falk J."/>
            <person name="Farina A."/>
            <person name="Faro S."/>
            <person name="Ferguson D."/>
            <person name="Fisher S."/>
            <person name="Foley C.D."/>
            <person name="Franke A."/>
            <person name="Friedrich D."/>
            <person name="Gadbois L."/>
            <person name="Gearin G."/>
            <person name="Gearin C.R."/>
            <person name="Giannoukos G."/>
            <person name="Goode T."/>
            <person name="Graham J."/>
            <person name="Grandbois E."/>
            <person name="Grewal S."/>
            <person name="Gyaltsen K."/>
            <person name="Hafez N."/>
            <person name="Hagos B."/>
            <person name="Hall J."/>
            <person name="Henson C."/>
            <person name="Hollinger A."/>
            <person name="Honan T."/>
            <person name="Huard M.D."/>
            <person name="Hughes L."/>
            <person name="Hurhula B."/>
            <person name="Husby M.E."/>
            <person name="Kamat A."/>
            <person name="Kanga B."/>
            <person name="Kashin S."/>
            <person name="Khazanovich D."/>
            <person name="Kisner P."/>
            <person name="Lance K."/>
            <person name="Lara M."/>
            <person name="Lee W."/>
            <person name="Lennon N."/>
            <person name="Letendre F."/>
            <person name="LeVine R."/>
            <person name="Lipovsky A."/>
            <person name="Liu X."/>
            <person name="Liu J."/>
            <person name="Liu S."/>
            <person name="Lokyitsang T."/>
            <person name="Lokyitsang Y."/>
            <person name="Lubonja R."/>
            <person name="Lui A."/>
            <person name="MacDonald P."/>
            <person name="Magnisalis V."/>
            <person name="Maru K."/>
            <person name="Matthews C."/>
            <person name="McCusker W."/>
            <person name="McDonough S."/>
            <person name="Mehta T."/>
            <person name="Meldrim J."/>
            <person name="Meneus L."/>
            <person name="Mihai O."/>
            <person name="Mihalev A."/>
            <person name="Mihova T."/>
            <person name="Mittelman R."/>
            <person name="Mlenga V."/>
            <person name="Montmayeur A."/>
            <person name="Mulrain L."/>
            <person name="Navidi A."/>
            <person name="Naylor J."/>
            <person name="Negash T."/>
            <person name="Nguyen T."/>
            <person name="Nguyen N."/>
            <person name="Nicol R."/>
            <person name="Norbu C."/>
            <person name="Norbu N."/>
            <person name="Novod N."/>
            <person name="O'Neill B."/>
            <person name="Osman S."/>
            <person name="Markiewicz E."/>
            <person name="Oyono O.L."/>
            <person name="Patti C."/>
            <person name="Phunkhang P."/>
            <person name="Pierre F."/>
            <person name="Priest M."/>
            <person name="Raghuraman S."/>
            <person name="Rege F."/>
            <person name="Reyes R."/>
            <person name="Rise C."/>
            <person name="Rogov P."/>
            <person name="Ross K."/>
            <person name="Ryan E."/>
            <person name="Settipalli S."/>
            <person name="Shea T."/>
            <person name="Sherpa N."/>
            <person name="Shi L."/>
            <person name="Shih D."/>
            <person name="Sparrow T."/>
            <person name="Spaulding J."/>
            <person name="Stalker J."/>
            <person name="Stange-Thomann N."/>
            <person name="Stavropoulos S."/>
            <person name="Stone C."/>
            <person name="Strader C."/>
            <person name="Tesfaye S."/>
            <person name="Thomson T."/>
            <person name="Thoulutsang Y."/>
            <person name="Thoulutsang D."/>
            <person name="Topham K."/>
            <person name="Topping I."/>
            <person name="Tsamla T."/>
            <person name="Vassiliev H."/>
            <person name="Vo A."/>
            <person name="Wangchuk T."/>
            <person name="Wangdi T."/>
            <person name="Weiand M."/>
            <person name="Wilkinson J."/>
            <person name="Wilson A."/>
            <person name="Yadav S."/>
            <person name="Young G."/>
            <person name="Yu Q."/>
            <person name="Zembek L."/>
            <person name="Zhong D."/>
            <person name="Zimmer A."/>
            <person name="Zwirko Z."/>
            <person name="Jaffe D.B."/>
            <person name="Alvarez P."/>
            <person name="Brockman W."/>
            <person name="Butler J."/>
            <person name="Chin C."/>
            <person name="Gnerre S."/>
            <person name="Grabherr M."/>
            <person name="Kleber M."/>
            <person name="Mauceli E."/>
            <person name="MacCallum I."/>
        </authorList>
    </citation>
    <scope>NUCLEOTIDE SEQUENCE [LARGE SCALE GENOMIC DNA]</scope>
    <source>
        <strain evidence="5">Tucson 15287-2541.00</strain>
    </source>
</reference>
<accession>B4JWQ4</accession>
<dbReference type="AlphaFoldDB" id="B4JWQ4"/>
<dbReference type="EMBL" id="CH916376">
    <property type="protein sequence ID" value="EDV95180.1"/>
    <property type="molecule type" value="Genomic_DNA"/>
</dbReference>
<organism evidence="5">
    <name type="scientific">Drosophila grimshawi</name>
    <name type="common">Hawaiian fruit fly</name>
    <name type="synonym">Idiomyia grimshawi</name>
    <dbReference type="NCBI Taxonomy" id="7222"/>
    <lineage>
        <taxon>Eukaryota</taxon>
        <taxon>Metazoa</taxon>
        <taxon>Ecdysozoa</taxon>
        <taxon>Arthropoda</taxon>
        <taxon>Hexapoda</taxon>
        <taxon>Insecta</taxon>
        <taxon>Pterygota</taxon>
        <taxon>Neoptera</taxon>
        <taxon>Endopterygota</taxon>
        <taxon>Diptera</taxon>
        <taxon>Brachycera</taxon>
        <taxon>Muscomorpha</taxon>
        <taxon>Ephydroidea</taxon>
        <taxon>Drosophilidae</taxon>
        <taxon>Drosophila</taxon>
        <taxon>Hawaiian Drosophila</taxon>
    </lineage>
</organism>
<evidence type="ECO:0000313" key="4">
    <source>
        <dbReference type="EMBL" id="EDV95180.1"/>
    </source>
</evidence>
<dbReference type="OrthoDB" id="7961613at2759"/>
<comment type="similarity">
    <text evidence="2">Belongs to the acylphosphatase family.</text>
</comment>
<evidence type="ECO:0000256" key="1">
    <source>
        <dbReference type="PROSITE-ProRule" id="PRU00520"/>
    </source>
</evidence>
<dbReference type="eggNOG" id="KOG3360">
    <property type="taxonomic scope" value="Eukaryota"/>
</dbReference>
<sequence length="105" mass="11755">MAPADKSKPGIMACDYEIHANLPKQALELFALAQAQLLGIRGYIVREAADVYKGQLQGEGKLIEQFKHLVGTAGEYVAAIKEFSIKNLKPIQKYTYETFEIRKPK</sequence>
<dbReference type="HOGENOM" id="CLU_2199655_0_0_1"/>
<dbReference type="Proteomes" id="UP000001070">
    <property type="component" value="Unassembled WGS sequence"/>
</dbReference>
<keyword evidence="5" id="KW-1185">Reference proteome</keyword>
<evidence type="ECO:0000256" key="2">
    <source>
        <dbReference type="RuleBase" id="RU004168"/>
    </source>
</evidence>
<dbReference type="Pfam" id="PF00708">
    <property type="entry name" value="Acylphosphatase"/>
    <property type="match status" value="1"/>
</dbReference>
<dbReference type="InParanoid" id="B4JWQ4"/>
<dbReference type="SUPFAM" id="SSF54975">
    <property type="entry name" value="Acylphosphatase/BLUF domain-like"/>
    <property type="match status" value="1"/>
</dbReference>
<protein>
    <submittedName>
        <fullName evidence="4">GH17714</fullName>
    </submittedName>
</protein>
<dbReference type="PhylomeDB" id="B4JWQ4"/>
<dbReference type="InterPro" id="IPR001792">
    <property type="entry name" value="Acylphosphatase-like_dom"/>
</dbReference>
<dbReference type="InterPro" id="IPR036046">
    <property type="entry name" value="Acylphosphatase-like_dom_sf"/>
</dbReference>